<evidence type="ECO:0000313" key="3">
    <source>
        <dbReference type="Proteomes" id="UP000796880"/>
    </source>
</evidence>
<dbReference type="AlphaFoldDB" id="A0A8K0HRM3"/>
<feature type="compositionally biased region" description="Polar residues" evidence="1">
    <location>
        <begin position="66"/>
        <end position="88"/>
    </location>
</feature>
<accession>A0A8K0HRM3</accession>
<organism evidence="2 3">
    <name type="scientific">Rhamnella rubrinervis</name>
    <dbReference type="NCBI Taxonomy" id="2594499"/>
    <lineage>
        <taxon>Eukaryota</taxon>
        <taxon>Viridiplantae</taxon>
        <taxon>Streptophyta</taxon>
        <taxon>Embryophyta</taxon>
        <taxon>Tracheophyta</taxon>
        <taxon>Spermatophyta</taxon>
        <taxon>Magnoliopsida</taxon>
        <taxon>eudicotyledons</taxon>
        <taxon>Gunneridae</taxon>
        <taxon>Pentapetalae</taxon>
        <taxon>rosids</taxon>
        <taxon>fabids</taxon>
        <taxon>Rosales</taxon>
        <taxon>Rhamnaceae</taxon>
        <taxon>rhamnoid group</taxon>
        <taxon>Rhamneae</taxon>
        <taxon>Rhamnella</taxon>
    </lineage>
</organism>
<feature type="region of interest" description="Disordered" evidence="1">
    <location>
        <begin position="1"/>
        <end position="42"/>
    </location>
</feature>
<feature type="region of interest" description="Disordered" evidence="1">
    <location>
        <begin position="61"/>
        <end position="88"/>
    </location>
</feature>
<feature type="compositionally biased region" description="Basic residues" evidence="1">
    <location>
        <begin position="1"/>
        <end position="14"/>
    </location>
</feature>
<evidence type="ECO:0000313" key="2">
    <source>
        <dbReference type="EMBL" id="KAF3456435.1"/>
    </source>
</evidence>
<name>A0A8K0HRM3_9ROSA</name>
<dbReference type="Proteomes" id="UP000796880">
    <property type="component" value="Unassembled WGS sequence"/>
</dbReference>
<protein>
    <submittedName>
        <fullName evidence="2">Uncharacterized protein</fullName>
    </submittedName>
</protein>
<reference evidence="2" key="1">
    <citation type="submission" date="2020-03" db="EMBL/GenBank/DDBJ databases">
        <title>A high-quality chromosome-level genome assembly of a woody plant with both climbing and erect habits, Rhamnella rubrinervis.</title>
        <authorList>
            <person name="Lu Z."/>
            <person name="Yang Y."/>
            <person name="Zhu X."/>
            <person name="Sun Y."/>
        </authorList>
    </citation>
    <scope>NUCLEOTIDE SEQUENCE</scope>
    <source>
        <strain evidence="2">BYM</strain>
        <tissue evidence="2">Leaf</tissue>
    </source>
</reference>
<sequence>MLKNKNKTGRKSKRSGKDEEGEMGKGGGCVDAKDAGRCGPGGSRFATVLGQFNVQKLVPSVMGSRETPQSATATPTPLLQTVASHLKG</sequence>
<dbReference type="EMBL" id="VOIH02000001">
    <property type="protein sequence ID" value="KAF3456435.1"/>
    <property type="molecule type" value="Genomic_DNA"/>
</dbReference>
<gene>
    <name evidence="2" type="ORF">FNV43_RR01085</name>
</gene>
<comment type="caution">
    <text evidence="2">The sequence shown here is derived from an EMBL/GenBank/DDBJ whole genome shotgun (WGS) entry which is preliminary data.</text>
</comment>
<proteinExistence type="predicted"/>
<keyword evidence="3" id="KW-1185">Reference proteome</keyword>
<evidence type="ECO:0000256" key="1">
    <source>
        <dbReference type="SAM" id="MobiDB-lite"/>
    </source>
</evidence>